<evidence type="ECO:0000313" key="3">
    <source>
        <dbReference type="Proteomes" id="UP000190648"/>
    </source>
</evidence>
<dbReference type="Proteomes" id="UP000190648">
    <property type="component" value="Unassembled WGS sequence"/>
</dbReference>
<evidence type="ECO:0000313" key="2">
    <source>
        <dbReference type="EMBL" id="OPJ82918.1"/>
    </source>
</evidence>
<dbReference type="EMBL" id="LSYS01003385">
    <property type="protein sequence ID" value="OPJ82918.1"/>
    <property type="molecule type" value="Genomic_DNA"/>
</dbReference>
<evidence type="ECO:0000256" key="1">
    <source>
        <dbReference type="SAM" id="MobiDB-lite"/>
    </source>
</evidence>
<comment type="caution">
    <text evidence="2">The sequence shown here is derived from an EMBL/GenBank/DDBJ whole genome shotgun (WGS) entry which is preliminary data.</text>
</comment>
<proteinExistence type="predicted"/>
<protein>
    <submittedName>
        <fullName evidence="2">Uncharacterized protein</fullName>
    </submittedName>
</protein>
<accession>A0A1V4KER5</accession>
<keyword evidence="3" id="KW-1185">Reference proteome</keyword>
<gene>
    <name evidence="2" type="ORF">AV530_010377</name>
</gene>
<dbReference type="AlphaFoldDB" id="A0A1V4KER5"/>
<name>A0A1V4KER5_PATFA</name>
<feature type="region of interest" description="Disordered" evidence="1">
    <location>
        <begin position="31"/>
        <end position="67"/>
    </location>
</feature>
<organism evidence="2 3">
    <name type="scientific">Patagioenas fasciata monilis</name>
    <dbReference type="NCBI Taxonomy" id="372326"/>
    <lineage>
        <taxon>Eukaryota</taxon>
        <taxon>Metazoa</taxon>
        <taxon>Chordata</taxon>
        <taxon>Craniata</taxon>
        <taxon>Vertebrata</taxon>
        <taxon>Euteleostomi</taxon>
        <taxon>Archelosauria</taxon>
        <taxon>Archosauria</taxon>
        <taxon>Dinosauria</taxon>
        <taxon>Saurischia</taxon>
        <taxon>Theropoda</taxon>
        <taxon>Coelurosauria</taxon>
        <taxon>Aves</taxon>
        <taxon>Neognathae</taxon>
        <taxon>Neoaves</taxon>
        <taxon>Columbimorphae</taxon>
        <taxon>Columbiformes</taxon>
        <taxon>Columbidae</taxon>
        <taxon>Patagioenas</taxon>
    </lineage>
</organism>
<sequence length="80" mass="8970">MTTSENAVCNGIKTFEESRSHTDLSRERCIAEKQDRLASEADSPPSSSRGTRAGPQQHRRRQQGGCRELKGITFSKLCWC</sequence>
<reference evidence="2 3" key="1">
    <citation type="submission" date="2016-02" db="EMBL/GenBank/DDBJ databases">
        <title>Band-tailed pigeon sequencing and assembly.</title>
        <authorList>
            <person name="Soares A.E."/>
            <person name="Novak B.J."/>
            <person name="Rice E.S."/>
            <person name="O'Connell B."/>
            <person name="Chang D."/>
            <person name="Weber S."/>
            <person name="Shapiro B."/>
        </authorList>
    </citation>
    <scope>NUCLEOTIDE SEQUENCE [LARGE SCALE GENOMIC DNA]</scope>
    <source>
        <strain evidence="2">BTP2013</strain>
        <tissue evidence="2">Blood</tissue>
    </source>
</reference>